<sequence length="324" mass="35835">MANHGDDLWLQYPLGLHVVLGVLLFRYLKLHRVLVQKKQLDEHWHRQTIISGLFALVAVYGVIGGLFATGIMKRHRVDNLREVASDEETSCTIGITGLAISMSIAGVLIASLLILLLRLRTSSKQFKEYNETCHGVFSQAASFIVTAGLLFSGQTESVFARYALIFVNILATDYYVWQVLGETLYGCLFRREETLRRYHEDFDEHARHLGGHSGASSPRSSGSPQMTAANHRFQAGLKRPTNAAPGRRYLRDSVSTTASRPSMAGNRPESALFAGDKPYAMSPDTAGMRVGVTPPLRDIRSMRPTHVVHGSASVKDEELVQLAL</sequence>
<evidence type="ECO:0000256" key="1">
    <source>
        <dbReference type="SAM" id="MobiDB-lite"/>
    </source>
</evidence>
<protein>
    <submittedName>
        <fullName evidence="3">Uncharacterized protein</fullName>
    </submittedName>
</protein>
<feature type="transmembrane region" description="Helical" evidence="2">
    <location>
        <begin position="92"/>
        <end position="117"/>
    </location>
</feature>
<dbReference type="Proteomes" id="UP000278143">
    <property type="component" value="Unassembled WGS sequence"/>
</dbReference>
<name>A0A4V1J0S3_9FUNG</name>
<keyword evidence="4" id="KW-1185">Reference proteome</keyword>
<feature type="transmembrane region" description="Helical" evidence="2">
    <location>
        <begin position="12"/>
        <end position="28"/>
    </location>
</feature>
<gene>
    <name evidence="3" type="ORF">SYNPS1DRAFT_31835</name>
</gene>
<keyword evidence="2" id="KW-0472">Membrane</keyword>
<accession>A0A4V1J0S3</accession>
<organism evidence="3 4">
    <name type="scientific">Syncephalis pseudoplumigaleata</name>
    <dbReference type="NCBI Taxonomy" id="1712513"/>
    <lineage>
        <taxon>Eukaryota</taxon>
        <taxon>Fungi</taxon>
        <taxon>Fungi incertae sedis</taxon>
        <taxon>Zoopagomycota</taxon>
        <taxon>Zoopagomycotina</taxon>
        <taxon>Zoopagomycetes</taxon>
        <taxon>Zoopagales</taxon>
        <taxon>Piptocephalidaceae</taxon>
        <taxon>Syncephalis</taxon>
    </lineage>
</organism>
<reference evidence="4" key="1">
    <citation type="journal article" date="2018" name="Nat. Microbiol.">
        <title>Leveraging single-cell genomics to expand the fungal tree of life.</title>
        <authorList>
            <person name="Ahrendt S.R."/>
            <person name="Quandt C.A."/>
            <person name="Ciobanu D."/>
            <person name="Clum A."/>
            <person name="Salamov A."/>
            <person name="Andreopoulos B."/>
            <person name="Cheng J.F."/>
            <person name="Woyke T."/>
            <person name="Pelin A."/>
            <person name="Henrissat B."/>
            <person name="Reynolds N.K."/>
            <person name="Benny G.L."/>
            <person name="Smith M.E."/>
            <person name="James T.Y."/>
            <person name="Grigoriev I.V."/>
        </authorList>
    </citation>
    <scope>NUCLEOTIDE SEQUENCE [LARGE SCALE GENOMIC DNA]</scope>
    <source>
        <strain evidence="4">Benny S71-1</strain>
    </source>
</reference>
<evidence type="ECO:0000313" key="4">
    <source>
        <dbReference type="Proteomes" id="UP000278143"/>
    </source>
</evidence>
<feature type="region of interest" description="Disordered" evidence="1">
    <location>
        <begin position="207"/>
        <end position="269"/>
    </location>
</feature>
<feature type="compositionally biased region" description="Low complexity" evidence="1">
    <location>
        <begin position="214"/>
        <end position="223"/>
    </location>
</feature>
<evidence type="ECO:0000313" key="3">
    <source>
        <dbReference type="EMBL" id="RKP22559.1"/>
    </source>
</evidence>
<keyword evidence="2" id="KW-1133">Transmembrane helix</keyword>
<dbReference type="AlphaFoldDB" id="A0A4V1J0S3"/>
<feature type="transmembrane region" description="Helical" evidence="2">
    <location>
        <begin position="49"/>
        <end position="72"/>
    </location>
</feature>
<keyword evidence="2" id="KW-0812">Transmembrane</keyword>
<dbReference type="EMBL" id="KZ991954">
    <property type="protein sequence ID" value="RKP22559.1"/>
    <property type="molecule type" value="Genomic_DNA"/>
</dbReference>
<dbReference type="OrthoDB" id="5588958at2759"/>
<evidence type="ECO:0000256" key="2">
    <source>
        <dbReference type="SAM" id="Phobius"/>
    </source>
</evidence>
<proteinExistence type="predicted"/>